<feature type="domain" description="Myosin N-terminal SH3-like" evidence="4">
    <location>
        <begin position="63"/>
        <end position="115"/>
    </location>
</feature>
<dbReference type="Proteomes" id="UP000189580">
    <property type="component" value="Chromosome b"/>
</dbReference>
<dbReference type="KEGG" id="slb:AWJ20_2490"/>
<accession>A0A161HMF6</accession>
<dbReference type="EMBL" id="CP014503">
    <property type="protein sequence ID" value="ANB14877.1"/>
    <property type="molecule type" value="Genomic_DNA"/>
</dbReference>
<dbReference type="GO" id="GO:0005524">
    <property type="term" value="F:ATP binding"/>
    <property type="evidence" value="ECO:0007669"/>
    <property type="project" value="UniProtKB-KW"/>
</dbReference>
<dbReference type="InterPro" id="IPR008989">
    <property type="entry name" value="Myosin_S1_N"/>
</dbReference>
<keyword evidence="1" id="KW-0547">Nucleotide-binding</keyword>
<evidence type="ECO:0000313" key="5">
    <source>
        <dbReference type="EMBL" id="ANB14877.1"/>
    </source>
</evidence>
<dbReference type="OrthoDB" id="6108017at2759"/>
<sequence length="127" mass="13882">MTVRSPASSKVSTPKRVADQTHTFSPSSIVPSISQILRAKNGESQHGTIDIASDSTVQDAEFASKKWVWVPDETLGFIKGFIVSESDNGNTLHVRCTDDSVSIVVNLFKPMRKLTDQSRTGLSNTMK</sequence>
<protein>
    <recommendedName>
        <fullName evidence="4">Myosin N-terminal SH3-like domain-containing protein</fullName>
    </recommendedName>
</protein>
<dbReference type="Pfam" id="PF02736">
    <property type="entry name" value="Myosin_N"/>
    <property type="match status" value="1"/>
</dbReference>
<evidence type="ECO:0000313" key="6">
    <source>
        <dbReference type="Proteomes" id="UP000189580"/>
    </source>
</evidence>
<feature type="compositionally biased region" description="Polar residues" evidence="3">
    <location>
        <begin position="1"/>
        <end position="12"/>
    </location>
</feature>
<evidence type="ECO:0000259" key="4">
    <source>
        <dbReference type="PROSITE" id="PS51844"/>
    </source>
</evidence>
<evidence type="ECO:0000256" key="2">
    <source>
        <dbReference type="ARBA" id="ARBA00022840"/>
    </source>
</evidence>
<dbReference type="AlphaFoldDB" id="A0A161HMF6"/>
<dbReference type="Gene3D" id="2.30.30.360">
    <property type="entry name" value="Myosin S1 fragment, N-terminal"/>
    <property type="match status" value="1"/>
</dbReference>
<dbReference type="InterPro" id="IPR004009">
    <property type="entry name" value="SH3_Myosin"/>
</dbReference>
<dbReference type="PROSITE" id="PS51844">
    <property type="entry name" value="SH3_LIKE"/>
    <property type="match status" value="1"/>
</dbReference>
<dbReference type="RefSeq" id="XP_018737354.1">
    <property type="nucleotide sequence ID" value="XM_018879437.1"/>
</dbReference>
<evidence type="ECO:0000256" key="3">
    <source>
        <dbReference type="SAM" id="MobiDB-lite"/>
    </source>
</evidence>
<dbReference type="GO" id="GO:0051015">
    <property type="term" value="F:actin filament binding"/>
    <property type="evidence" value="ECO:0007669"/>
    <property type="project" value="InterPro"/>
</dbReference>
<dbReference type="GO" id="GO:0016459">
    <property type="term" value="C:myosin complex"/>
    <property type="evidence" value="ECO:0007669"/>
    <property type="project" value="InterPro"/>
</dbReference>
<evidence type="ECO:0000256" key="1">
    <source>
        <dbReference type="ARBA" id="ARBA00022741"/>
    </source>
</evidence>
<name>A0A161HMF6_9ASCO</name>
<reference evidence="5 6" key="1">
    <citation type="submission" date="2016-02" db="EMBL/GenBank/DDBJ databases">
        <title>Complete genome sequence and transcriptome regulation of the pentose utilising yeast Sugiyamaella lignohabitans.</title>
        <authorList>
            <person name="Bellasio M."/>
            <person name="Peymann A."/>
            <person name="Valli M."/>
            <person name="Sipitzky M."/>
            <person name="Graf A."/>
            <person name="Sauer M."/>
            <person name="Marx H."/>
            <person name="Mattanovich D."/>
        </authorList>
    </citation>
    <scope>NUCLEOTIDE SEQUENCE [LARGE SCALE GENOMIC DNA]</scope>
    <source>
        <strain evidence="5 6">CBS 10342</strain>
    </source>
</reference>
<feature type="region of interest" description="Disordered" evidence="3">
    <location>
        <begin position="1"/>
        <end position="25"/>
    </location>
</feature>
<organism evidence="5 6">
    <name type="scientific">Sugiyamaella lignohabitans</name>
    <dbReference type="NCBI Taxonomy" id="796027"/>
    <lineage>
        <taxon>Eukaryota</taxon>
        <taxon>Fungi</taxon>
        <taxon>Dikarya</taxon>
        <taxon>Ascomycota</taxon>
        <taxon>Saccharomycotina</taxon>
        <taxon>Dipodascomycetes</taxon>
        <taxon>Dipodascales</taxon>
        <taxon>Trichomonascaceae</taxon>
        <taxon>Sugiyamaella</taxon>
    </lineage>
</organism>
<gene>
    <name evidence="5" type="ORF">AWJ20_2490</name>
</gene>
<keyword evidence="6" id="KW-1185">Reference proteome</keyword>
<dbReference type="GeneID" id="30034407"/>
<proteinExistence type="predicted"/>
<keyword evidence="2" id="KW-0067">ATP-binding</keyword>
<dbReference type="GO" id="GO:0003774">
    <property type="term" value="F:cytoskeletal motor activity"/>
    <property type="evidence" value="ECO:0007669"/>
    <property type="project" value="InterPro"/>
</dbReference>
<dbReference type="SUPFAM" id="SSF50084">
    <property type="entry name" value="Myosin S1 fragment, N-terminal domain"/>
    <property type="match status" value="1"/>
</dbReference>